<keyword evidence="1" id="KW-1133">Transmembrane helix</keyword>
<keyword evidence="3" id="KW-1185">Reference proteome</keyword>
<protein>
    <submittedName>
        <fullName evidence="2">Uncharacterized protein</fullName>
    </submittedName>
</protein>
<accession>A0A0B1TFX8</accession>
<evidence type="ECO:0000313" key="3">
    <source>
        <dbReference type="Proteomes" id="UP000053660"/>
    </source>
</evidence>
<keyword evidence="1" id="KW-0472">Membrane</keyword>
<name>A0A0B1TFX8_OESDE</name>
<dbReference type="AlphaFoldDB" id="A0A0B1TFX8"/>
<evidence type="ECO:0000256" key="1">
    <source>
        <dbReference type="SAM" id="Phobius"/>
    </source>
</evidence>
<sequence>MDSNEKYYRDVLRGNPDARAFEKVGSVVDNVVLLTIDTWYPEFSRRKLHQGAQVVVCTCFLILSILTMNDYRL</sequence>
<gene>
    <name evidence="2" type="ORF">OESDEN_05358</name>
</gene>
<dbReference type="EMBL" id="KN550225">
    <property type="protein sequence ID" value="KHJ94712.1"/>
    <property type="molecule type" value="Genomic_DNA"/>
</dbReference>
<proteinExistence type="predicted"/>
<evidence type="ECO:0000313" key="2">
    <source>
        <dbReference type="EMBL" id="KHJ94712.1"/>
    </source>
</evidence>
<dbReference type="Proteomes" id="UP000053660">
    <property type="component" value="Unassembled WGS sequence"/>
</dbReference>
<organism evidence="2 3">
    <name type="scientific">Oesophagostomum dentatum</name>
    <name type="common">Nodular worm</name>
    <dbReference type="NCBI Taxonomy" id="61180"/>
    <lineage>
        <taxon>Eukaryota</taxon>
        <taxon>Metazoa</taxon>
        <taxon>Ecdysozoa</taxon>
        <taxon>Nematoda</taxon>
        <taxon>Chromadorea</taxon>
        <taxon>Rhabditida</taxon>
        <taxon>Rhabditina</taxon>
        <taxon>Rhabditomorpha</taxon>
        <taxon>Strongyloidea</taxon>
        <taxon>Strongylidae</taxon>
        <taxon>Oesophagostomum</taxon>
    </lineage>
</organism>
<feature type="transmembrane region" description="Helical" evidence="1">
    <location>
        <begin position="51"/>
        <end position="68"/>
    </location>
</feature>
<reference evidence="2 3" key="1">
    <citation type="submission" date="2014-03" db="EMBL/GenBank/DDBJ databases">
        <title>Draft genome of the hookworm Oesophagostomum dentatum.</title>
        <authorList>
            <person name="Mitreva M."/>
        </authorList>
    </citation>
    <scope>NUCLEOTIDE SEQUENCE [LARGE SCALE GENOMIC DNA]</scope>
    <source>
        <strain evidence="2 3">OD-Hann</strain>
    </source>
</reference>
<keyword evidence="1" id="KW-0812">Transmembrane</keyword>